<evidence type="ECO:0008006" key="3">
    <source>
        <dbReference type="Google" id="ProtNLM"/>
    </source>
</evidence>
<organism evidence="1 2">
    <name type="scientific">Beutenbergia cavernae (strain ATCC BAA-8 / DSM 12333 / CCUG 43141 / JCM 11478 / NBRC 16432 / NCIMB 13614 / HKI 0122)</name>
    <dbReference type="NCBI Taxonomy" id="471853"/>
    <lineage>
        <taxon>Bacteria</taxon>
        <taxon>Bacillati</taxon>
        <taxon>Actinomycetota</taxon>
        <taxon>Actinomycetes</taxon>
        <taxon>Micrococcales</taxon>
        <taxon>Beutenbergiaceae</taxon>
        <taxon>Beutenbergia</taxon>
    </lineage>
</organism>
<dbReference type="PANTHER" id="PTHR43649">
    <property type="entry name" value="ARABINOSE-BINDING PROTEIN-RELATED"/>
    <property type="match status" value="1"/>
</dbReference>
<name>C5C5E1_BEUC1</name>
<gene>
    <name evidence="1" type="ordered locus">Bcav_4040</name>
</gene>
<dbReference type="HOGENOM" id="CLU_035417_0_0_11"/>
<dbReference type="SUPFAM" id="SSF53850">
    <property type="entry name" value="Periplasmic binding protein-like II"/>
    <property type="match status" value="1"/>
</dbReference>
<reference evidence="1 2" key="1">
    <citation type="journal article" date="2009" name="Stand. Genomic Sci.">
        <title>Complete genome sequence of Beutenbergia cavernae type strain (HKI 0122).</title>
        <authorList>
            <person name="Land M."/>
            <person name="Pukall R."/>
            <person name="Abt B."/>
            <person name="Goker M."/>
            <person name="Rohde M."/>
            <person name="Glavina Del Rio T."/>
            <person name="Tice H."/>
            <person name="Copeland A."/>
            <person name="Cheng J.F."/>
            <person name="Lucas S."/>
            <person name="Chen F."/>
            <person name="Nolan M."/>
            <person name="Bruce D."/>
            <person name="Goodwin L."/>
            <person name="Pitluck S."/>
            <person name="Ivanova N."/>
            <person name="Mavromatis K."/>
            <person name="Ovchinnikova G."/>
            <person name="Pati A."/>
            <person name="Chen A."/>
            <person name="Palaniappan K."/>
            <person name="Hauser L."/>
            <person name="Chang Y.J."/>
            <person name="Jefferies C.C."/>
            <person name="Saunders E."/>
            <person name="Brettin T."/>
            <person name="Detter J.C."/>
            <person name="Han C."/>
            <person name="Chain P."/>
            <person name="Bristow J."/>
            <person name="Eisen J.A."/>
            <person name="Markowitz V."/>
            <person name="Hugenholtz P."/>
            <person name="Kyrpides N.C."/>
            <person name="Klenk H.P."/>
            <person name="Lapidus A."/>
        </authorList>
    </citation>
    <scope>NUCLEOTIDE SEQUENCE [LARGE SCALE GENOMIC DNA]</scope>
    <source>
        <strain evidence="2">ATCC BAA-8 / DSM 12333 / NBRC 16432</strain>
    </source>
</reference>
<dbReference type="eggNOG" id="COG1653">
    <property type="taxonomic scope" value="Bacteria"/>
</dbReference>
<dbReference type="Proteomes" id="UP000007962">
    <property type="component" value="Chromosome"/>
</dbReference>
<proteinExistence type="predicted"/>
<protein>
    <recommendedName>
        <fullName evidence="3">Extracellular solute-binding protein family 1</fullName>
    </recommendedName>
</protein>
<dbReference type="KEGG" id="bcv:Bcav_4040"/>
<dbReference type="OrthoDB" id="2513152at2"/>
<dbReference type="InterPro" id="IPR006311">
    <property type="entry name" value="TAT_signal"/>
</dbReference>
<dbReference type="STRING" id="471853.Bcav_4040"/>
<sequence>MSTHPSVRTITPDFARRTFLGLSGASALAVTLAACGEGGGGGGPQAREEVELALPTYAAPPEVPGGIVSDVEGMPVMFTEPFQEYFDSVEAPPLSGGEVSTFQVLWGAPPRDKPDNEYWVELEERLGGTFAPTLVAFDTYNEKMATTIASGDIPDLLFVQDSNAVAAKAIDDGVFADLSEVLAGDNILEWPNLANVGTNAWKASAKNGHIFGVPNEDPYISQFPAIRWDAMEAAGFDEMPEDAEGFLEMMTAIAELGELHGKPIYGIGAFEGRAQAMVEQMFRAGTTWQLDGDGNLINIIETDVYEQVLDFQNRMWQAGVYHPDALALASQGNQAAEMFTNGQSCIWTDAFQGFFGSQILNDVAELTPGAEARLFVPPAFDSGDIVVQRNDGYWGMVAISAKAAEDPERLKELLGVINYWRAPDASTEARFIHSGVEGWNWDLGDNNELVGIDDPAAQADRAALQWLGAFKSPSYTIAENNLPYVDNFREVAETLIPLSVPNVTVGLYNEAVGANGAAMSEVDTDYRGGIVSGRMPLSALEDYREAWRAAGGDAVRDEYQAALDAQA</sequence>
<dbReference type="PANTHER" id="PTHR43649:SF12">
    <property type="entry name" value="DIACETYLCHITOBIOSE BINDING PROTEIN DASA"/>
    <property type="match status" value="1"/>
</dbReference>
<dbReference type="Gene3D" id="3.40.190.10">
    <property type="entry name" value="Periplasmic binding protein-like II"/>
    <property type="match status" value="2"/>
</dbReference>
<dbReference type="RefSeq" id="WP_015884518.1">
    <property type="nucleotide sequence ID" value="NC_012669.1"/>
</dbReference>
<accession>C5C5E1</accession>
<dbReference type="EMBL" id="CP001618">
    <property type="protein sequence ID" value="ACQ82281.1"/>
    <property type="molecule type" value="Genomic_DNA"/>
</dbReference>
<dbReference type="PROSITE" id="PS51318">
    <property type="entry name" value="TAT"/>
    <property type="match status" value="1"/>
</dbReference>
<keyword evidence="2" id="KW-1185">Reference proteome</keyword>
<dbReference type="AlphaFoldDB" id="C5C5E1"/>
<dbReference type="InterPro" id="IPR050490">
    <property type="entry name" value="Bact_solute-bd_prot1"/>
</dbReference>
<evidence type="ECO:0000313" key="2">
    <source>
        <dbReference type="Proteomes" id="UP000007962"/>
    </source>
</evidence>
<evidence type="ECO:0000313" key="1">
    <source>
        <dbReference type="EMBL" id="ACQ82281.1"/>
    </source>
</evidence>